<feature type="compositionally biased region" description="Acidic residues" evidence="1">
    <location>
        <begin position="276"/>
        <end position="296"/>
    </location>
</feature>
<dbReference type="EMBL" id="HBIV01014528">
    <property type="protein sequence ID" value="CAE0659062.1"/>
    <property type="molecule type" value="Transcribed_RNA"/>
</dbReference>
<proteinExistence type="predicted"/>
<feature type="transmembrane region" description="Helical" evidence="2">
    <location>
        <begin position="6"/>
        <end position="33"/>
    </location>
</feature>
<dbReference type="AlphaFoldDB" id="A0A7S3YQQ8"/>
<feature type="compositionally biased region" description="Basic and acidic residues" evidence="1">
    <location>
        <begin position="297"/>
        <end position="313"/>
    </location>
</feature>
<feature type="transmembrane region" description="Helical" evidence="2">
    <location>
        <begin position="54"/>
        <end position="75"/>
    </location>
</feature>
<evidence type="ECO:0000256" key="1">
    <source>
        <dbReference type="SAM" id="MobiDB-lite"/>
    </source>
</evidence>
<keyword evidence="2" id="KW-0472">Membrane</keyword>
<keyword evidence="2" id="KW-0812">Transmembrane</keyword>
<feature type="transmembrane region" description="Helical" evidence="2">
    <location>
        <begin position="239"/>
        <end position="259"/>
    </location>
</feature>
<organism evidence="3">
    <name type="scientific">Lotharella globosa</name>
    <dbReference type="NCBI Taxonomy" id="91324"/>
    <lineage>
        <taxon>Eukaryota</taxon>
        <taxon>Sar</taxon>
        <taxon>Rhizaria</taxon>
        <taxon>Cercozoa</taxon>
        <taxon>Chlorarachniophyceae</taxon>
        <taxon>Lotharella</taxon>
    </lineage>
</organism>
<feature type="region of interest" description="Disordered" evidence="1">
    <location>
        <begin position="270"/>
        <end position="383"/>
    </location>
</feature>
<reference evidence="3" key="1">
    <citation type="submission" date="2021-01" db="EMBL/GenBank/DDBJ databases">
        <authorList>
            <person name="Corre E."/>
            <person name="Pelletier E."/>
            <person name="Niang G."/>
            <person name="Scheremetjew M."/>
            <person name="Finn R."/>
            <person name="Kale V."/>
            <person name="Holt S."/>
            <person name="Cochrane G."/>
            <person name="Meng A."/>
            <person name="Brown T."/>
            <person name="Cohen L."/>
        </authorList>
    </citation>
    <scope>NUCLEOTIDE SEQUENCE</scope>
    <source>
        <strain evidence="3">CCCM811</strain>
    </source>
</reference>
<feature type="transmembrane region" description="Helical" evidence="2">
    <location>
        <begin position="121"/>
        <end position="142"/>
    </location>
</feature>
<feature type="transmembrane region" description="Helical" evidence="2">
    <location>
        <begin position="162"/>
        <end position="184"/>
    </location>
</feature>
<evidence type="ECO:0000256" key="2">
    <source>
        <dbReference type="SAM" id="Phobius"/>
    </source>
</evidence>
<feature type="compositionally biased region" description="Low complexity" evidence="1">
    <location>
        <begin position="365"/>
        <end position="383"/>
    </location>
</feature>
<gene>
    <name evidence="3" type="ORF">LGLO00237_LOCUS10636</name>
</gene>
<keyword evidence="2" id="KW-1133">Transmembrane helix</keyword>
<evidence type="ECO:0000313" key="3">
    <source>
        <dbReference type="EMBL" id="CAE0659062.1"/>
    </source>
</evidence>
<feature type="transmembrane region" description="Helical" evidence="2">
    <location>
        <begin position="205"/>
        <end position="227"/>
    </location>
</feature>
<accession>A0A7S3YQQ8</accession>
<protein>
    <submittedName>
        <fullName evidence="3">Uncharacterized protein</fullName>
    </submittedName>
</protein>
<sequence length="383" mass="42497">MHNEGLSAFFIALGVVEFIVILVIAFVEFRAVVVFPQATDDIIERLKTFQLSKIIYVAWMCLALPLIVMNFGMPTEGTCGILGRMVGPQYVMSKLILYNLQLRKARVFDLNNDVERLYGGIRILVLFIAPPIMICNMIIYLVTVAYSWDDGVCHFRHPHRELLLLPLVVPLFDFVCQTSTMVLLAAPLAYTNSTDARRALIRNTVASVLALVSSMLVIAMIAAQAITQGGADSKFRINLLLLDGVFNFAIVMLAASRTLREQLCPKRREECNGGEGVEEEEKDHEGEDDEEEEEGNEGEKEKDGSEEEKHERGYSTNAHGTRCNDEVKLVGNQLPINGRPSDPIPTSQERRVASITRDLQRSSLRSVVSANSVGGSPSVPVRS</sequence>
<name>A0A7S3YQQ8_9EUKA</name>